<feature type="transmembrane region" description="Helical" evidence="1">
    <location>
        <begin position="122"/>
        <end position="142"/>
    </location>
</feature>
<feature type="transmembrane region" description="Helical" evidence="1">
    <location>
        <begin position="219"/>
        <end position="237"/>
    </location>
</feature>
<evidence type="ECO:0000313" key="2">
    <source>
        <dbReference type="EMBL" id="KAJ7333452.1"/>
    </source>
</evidence>
<comment type="caution">
    <text evidence="2">The sequence shown here is derived from an EMBL/GenBank/DDBJ whole genome shotgun (WGS) entry which is preliminary data.</text>
</comment>
<feature type="transmembrane region" description="Helical" evidence="1">
    <location>
        <begin position="154"/>
        <end position="172"/>
    </location>
</feature>
<feature type="transmembrane region" description="Helical" evidence="1">
    <location>
        <begin position="192"/>
        <end position="213"/>
    </location>
</feature>
<feature type="transmembrane region" description="Helical" evidence="1">
    <location>
        <begin position="52"/>
        <end position="71"/>
    </location>
</feature>
<name>A0AAD6ZQX4_9AGAR</name>
<feature type="transmembrane region" description="Helical" evidence="1">
    <location>
        <begin position="91"/>
        <end position="110"/>
    </location>
</feature>
<proteinExistence type="predicted"/>
<dbReference type="Proteomes" id="UP001218218">
    <property type="component" value="Unassembled WGS sequence"/>
</dbReference>
<keyword evidence="1" id="KW-0812">Transmembrane</keyword>
<feature type="transmembrane region" description="Helical" evidence="1">
    <location>
        <begin position="244"/>
        <end position="265"/>
    </location>
</feature>
<keyword evidence="3" id="KW-1185">Reference proteome</keyword>
<feature type="transmembrane region" description="Helical" evidence="1">
    <location>
        <begin position="6"/>
        <end position="32"/>
    </location>
</feature>
<gene>
    <name evidence="2" type="ORF">DFH08DRAFT_814564</name>
</gene>
<protein>
    <submittedName>
        <fullName evidence="2">Uncharacterized protein</fullName>
    </submittedName>
</protein>
<dbReference type="AlphaFoldDB" id="A0AAD6ZQX4"/>
<reference evidence="2" key="1">
    <citation type="submission" date="2023-03" db="EMBL/GenBank/DDBJ databases">
        <title>Massive genome expansion in bonnet fungi (Mycena s.s.) driven by repeated elements and novel gene families across ecological guilds.</title>
        <authorList>
            <consortium name="Lawrence Berkeley National Laboratory"/>
            <person name="Harder C.B."/>
            <person name="Miyauchi S."/>
            <person name="Viragh M."/>
            <person name="Kuo A."/>
            <person name="Thoen E."/>
            <person name="Andreopoulos B."/>
            <person name="Lu D."/>
            <person name="Skrede I."/>
            <person name="Drula E."/>
            <person name="Henrissat B."/>
            <person name="Morin E."/>
            <person name="Kohler A."/>
            <person name="Barry K."/>
            <person name="LaButti K."/>
            <person name="Morin E."/>
            <person name="Salamov A."/>
            <person name="Lipzen A."/>
            <person name="Mereny Z."/>
            <person name="Hegedus B."/>
            <person name="Baldrian P."/>
            <person name="Stursova M."/>
            <person name="Weitz H."/>
            <person name="Taylor A."/>
            <person name="Grigoriev I.V."/>
            <person name="Nagy L.G."/>
            <person name="Martin F."/>
            <person name="Kauserud H."/>
        </authorList>
    </citation>
    <scope>NUCLEOTIDE SEQUENCE</scope>
    <source>
        <strain evidence="2">CBHHK002</strain>
    </source>
</reference>
<keyword evidence="1" id="KW-1133">Transmembrane helix</keyword>
<evidence type="ECO:0000313" key="3">
    <source>
        <dbReference type="Proteomes" id="UP001218218"/>
    </source>
</evidence>
<keyword evidence="1" id="KW-0472">Membrane</keyword>
<sequence>MAQLSFISVIILSVIVESFLYGIFVVSFFGALYLRLSNHRDHSGRGSRTKGFWGPIAVPTIATFATCTAAFGSSGDSSAALEFYLQPSQPLVVIQSVLVILTDLIGDAIIIQRLWFIWNRGLPVIVVPILSWLGVIMSYLLTQFRPGTNISYKVYTAWITAGWALTAINLRVTDCFMGSQDDHTVFIAWKIWRTNCVTGAIGGGLLMYVLAILIESAAIWAYGSLGLLVWAVFFAVTTQTGSSLQILAIGIAPPIIGLVDTLIYLRVGLGWSFTPSTENSGGIMTTTMLMVPTMSESDDLDSVSVIPGAADKA</sequence>
<evidence type="ECO:0000256" key="1">
    <source>
        <dbReference type="SAM" id="Phobius"/>
    </source>
</evidence>
<dbReference type="EMBL" id="JARIHO010000034">
    <property type="protein sequence ID" value="KAJ7333452.1"/>
    <property type="molecule type" value="Genomic_DNA"/>
</dbReference>
<accession>A0AAD6ZQX4</accession>
<organism evidence="2 3">
    <name type="scientific">Mycena albidolilacea</name>
    <dbReference type="NCBI Taxonomy" id="1033008"/>
    <lineage>
        <taxon>Eukaryota</taxon>
        <taxon>Fungi</taxon>
        <taxon>Dikarya</taxon>
        <taxon>Basidiomycota</taxon>
        <taxon>Agaricomycotina</taxon>
        <taxon>Agaricomycetes</taxon>
        <taxon>Agaricomycetidae</taxon>
        <taxon>Agaricales</taxon>
        <taxon>Marasmiineae</taxon>
        <taxon>Mycenaceae</taxon>
        <taxon>Mycena</taxon>
    </lineage>
</organism>